<protein>
    <submittedName>
        <fullName evidence="3">Uncharacterized protein</fullName>
    </submittedName>
</protein>
<evidence type="ECO:0000256" key="1">
    <source>
        <dbReference type="SAM" id="MobiDB-lite"/>
    </source>
</evidence>
<evidence type="ECO:0000313" key="2">
    <source>
        <dbReference type="Proteomes" id="UP000095287"/>
    </source>
</evidence>
<dbReference type="WBParaSite" id="L893_g7508.t1">
    <property type="protein sequence ID" value="L893_g7508.t1"/>
    <property type="gene ID" value="L893_g7508"/>
</dbReference>
<organism evidence="2 3">
    <name type="scientific">Steinernema glaseri</name>
    <dbReference type="NCBI Taxonomy" id="37863"/>
    <lineage>
        <taxon>Eukaryota</taxon>
        <taxon>Metazoa</taxon>
        <taxon>Ecdysozoa</taxon>
        <taxon>Nematoda</taxon>
        <taxon>Chromadorea</taxon>
        <taxon>Rhabditida</taxon>
        <taxon>Tylenchina</taxon>
        <taxon>Panagrolaimomorpha</taxon>
        <taxon>Strongyloidoidea</taxon>
        <taxon>Steinernematidae</taxon>
        <taxon>Steinernema</taxon>
    </lineage>
</organism>
<feature type="region of interest" description="Disordered" evidence="1">
    <location>
        <begin position="106"/>
        <end position="225"/>
    </location>
</feature>
<accession>A0A1I8AMI7</accession>
<dbReference type="AlphaFoldDB" id="A0A1I8AMI7"/>
<feature type="compositionally biased region" description="Basic residues" evidence="1">
    <location>
        <begin position="124"/>
        <end position="140"/>
    </location>
</feature>
<keyword evidence="2" id="KW-1185">Reference proteome</keyword>
<name>A0A1I8AMI7_9BILA</name>
<sequence>MICALREVKDLSSKTKSLYSHALSLTPVSPPNDLQKQTYLQHELPCLYRCKSYTLISSAHLFSTRALAPTELLFVVASECATVVFHNRRRISDDFFGQFEKVEAEGGRHSLKKKTQIEGEASSKSKKKKTGKKAGNKKPHPNMPKSPANQKMHDVGAASPCAPHPMSPTAGDAVDPFFACPPTQTQTTSQSNKSKPDSTGTTPPPKAGNGYEDFLPLALRNKQNQ</sequence>
<proteinExistence type="predicted"/>
<evidence type="ECO:0000313" key="3">
    <source>
        <dbReference type="WBParaSite" id="L893_g7508.t1"/>
    </source>
</evidence>
<dbReference type="Proteomes" id="UP000095287">
    <property type="component" value="Unplaced"/>
</dbReference>
<feature type="compositionally biased region" description="Low complexity" evidence="1">
    <location>
        <begin position="181"/>
        <end position="193"/>
    </location>
</feature>
<reference evidence="3" key="1">
    <citation type="submission" date="2016-11" db="UniProtKB">
        <authorList>
            <consortium name="WormBaseParasite"/>
        </authorList>
    </citation>
    <scope>IDENTIFICATION</scope>
</reference>